<proteinExistence type="predicted"/>
<name>A0ABQ1YCH1_9BACT</name>
<evidence type="ECO:0000313" key="2">
    <source>
        <dbReference type="EMBL" id="GGH20677.1"/>
    </source>
</evidence>
<keyword evidence="3" id="KW-1185">Reference proteome</keyword>
<reference evidence="3" key="1">
    <citation type="journal article" date="2019" name="Int. J. Syst. Evol. Microbiol.">
        <title>The Global Catalogue of Microorganisms (GCM) 10K type strain sequencing project: providing services to taxonomists for standard genome sequencing and annotation.</title>
        <authorList>
            <consortium name="The Broad Institute Genomics Platform"/>
            <consortium name="The Broad Institute Genome Sequencing Center for Infectious Disease"/>
            <person name="Wu L."/>
            <person name="Ma J."/>
        </authorList>
    </citation>
    <scope>NUCLEOTIDE SEQUENCE [LARGE SCALE GENOMIC DNA]</scope>
    <source>
        <strain evidence="3">CGMCC 1.15288</strain>
    </source>
</reference>
<feature type="transmembrane region" description="Helical" evidence="1">
    <location>
        <begin position="7"/>
        <end position="22"/>
    </location>
</feature>
<accession>A0ABQ1YCH1</accession>
<keyword evidence="1" id="KW-0812">Transmembrane</keyword>
<keyword evidence="1" id="KW-1133">Transmembrane helix</keyword>
<evidence type="ECO:0000313" key="3">
    <source>
        <dbReference type="Proteomes" id="UP000600214"/>
    </source>
</evidence>
<feature type="transmembrane region" description="Helical" evidence="1">
    <location>
        <begin position="89"/>
        <end position="110"/>
    </location>
</feature>
<dbReference type="EMBL" id="BMIA01000001">
    <property type="protein sequence ID" value="GGH20677.1"/>
    <property type="molecule type" value="Genomic_DNA"/>
</dbReference>
<sequence length="113" mass="12710">MVKLFKLLGWALVLSGICVVFLDRSPNAELPLLVGLFTVFIAGKKTEDERSQQLKSSSAYIALVLSYATKLISSNLYEHHILSFSLSDINYFLILVFGMAIILFYARLYLSAR</sequence>
<protein>
    <submittedName>
        <fullName evidence="2">Uncharacterized protein</fullName>
    </submittedName>
</protein>
<keyword evidence="1" id="KW-0472">Membrane</keyword>
<evidence type="ECO:0000256" key="1">
    <source>
        <dbReference type="SAM" id="Phobius"/>
    </source>
</evidence>
<dbReference type="Proteomes" id="UP000600214">
    <property type="component" value="Unassembled WGS sequence"/>
</dbReference>
<comment type="caution">
    <text evidence="2">The sequence shown here is derived from an EMBL/GenBank/DDBJ whole genome shotgun (WGS) entry which is preliminary data.</text>
</comment>
<organism evidence="2 3">
    <name type="scientific">Dyadobacter endophyticus</name>
    <dbReference type="NCBI Taxonomy" id="1749036"/>
    <lineage>
        <taxon>Bacteria</taxon>
        <taxon>Pseudomonadati</taxon>
        <taxon>Bacteroidota</taxon>
        <taxon>Cytophagia</taxon>
        <taxon>Cytophagales</taxon>
        <taxon>Spirosomataceae</taxon>
        <taxon>Dyadobacter</taxon>
    </lineage>
</organism>
<gene>
    <name evidence="2" type="ORF">GCM10007423_01190</name>
</gene>
<dbReference type="RefSeq" id="WP_188927648.1">
    <property type="nucleotide sequence ID" value="NZ_BMIA01000001.1"/>
</dbReference>